<dbReference type="OrthoDB" id="6270120at2759"/>
<reference evidence="2 3" key="1">
    <citation type="submission" date="2018-11" db="EMBL/GenBank/DDBJ databases">
        <authorList>
            <consortium name="Pathogen Informatics"/>
        </authorList>
    </citation>
    <scope>NUCLEOTIDE SEQUENCE [LARGE SCALE GENOMIC DNA]</scope>
</reference>
<dbReference type="EMBL" id="UYRU01068981">
    <property type="protein sequence ID" value="VDN18242.1"/>
    <property type="molecule type" value="Genomic_DNA"/>
</dbReference>
<proteinExistence type="predicted"/>
<evidence type="ECO:0000313" key="2">
    <source>
        <dbReference type="EMBL" id="VDN18242.1"/>
    </source>
</evidence>
<feature type="compositionally biased region" description="Polar residues" evidence="1">
    <location>
        <begin position="91"/>
        <end position="112"/>
    </location>
</feature>
<organism evidence="2 3">
    <name type="scientific">Dibothriocephalus latus</name>
    <name type="common">Fish tapeworm</name>
    <name type="synonym">Diphyllobothrium latum</name>
    <dbReference type="NCBI Taxonomy" id="60516"/>
    <lineage>
        <taxon>Eukaryota</taxon>
        <taxon>Metazoa</taxon>
        <taxon>Spiralia</taxon>
        <taxon>Lophotrochozoa</taxon>
        <taxon>Platyhelminthes</taxon>
        <taxon>Cestoda</taxon>
        <taxon>Eucestoda</taxon>
        <taxon>Diphyllobothriidea</taxon>
        <taxon>Diphyllobothriidae</taxon>
        <taxon>Dibothriocephalus</taxon>
    </lineage>
</organism>
<sequence length="187" mass="20814">MRYVSPQKLTEIEFGCSLANQFFYGAGHADNAFVPAFTKTPLNVTEEEFPDQDETLAADGAPVRNENEDASMLELQFDDLILEGGADRVASQGSTAVKQPTTALSEQAQVLPTPTPQRPLSEVLHKPDEPMPKTPSEPKMNQTNHATPSKPVDRKLLIQEYEQKYQSGTEKEIINLIVVGERNTYYF</sequence>
<dbReference type="Proteomes" id="UP000281553">
    <property type="component" value="Unassembled WGS sequence"/>
</dbReference>
<feature type="region of interest" description="Disordered" evidence="1">
    <location>
        <begin position="90"/>
        <end position="153"/>
    </location>
</feature>
<protein>
    <submittedName>
        <fullName evidence="2">Uncharacterized protein</fullName>
    </submittedName>
</protein>
<evidence type="ECO:0000256" key="1">
    <source>
        <dbReference type="SAM" id="MobiDB-lite"/>
    </source>
</evidence>
<name>A0A3P7PEB2_DIBLA</name>
<keyword evidence="3" id="KW-1185">Reference proteome</keyword>
<gene>
    <name evidence="2" type="ORF">DILT_LOCUS13132</name>
</gene>
<evidence type="ECO:0000313" key="3">
    <source>
        <dbReference type="Proteomes" id="UP000281553"/>
    </source>
</evidence>
<accession>A0A3P7PEB2</accession>
<dbReference type="AlphaFoldDB" id="A0A3P7PEB2"/>